<evidence type="ECO:0000313" key="1">
    <source>
        <dbReference type="EMBL" id="GGF27898.1"/>
    </source>
</evidence>
<gene>
    <name evidence="1" type="ORF">GCM10011339_15030</name>
</gene>
<protein>
    <submittedName>
        <fullName evidence="1">Uncharacterized protein</fullName>
    </submittedName>
</protein>
<organism evidence="1 2">
    <name type="scientific">Echinicola rosea</name>
    <dbReference type="NCBI Taxonomy" id="1807691"/>
    <lineage>
        <taxon>Bacteria</taxon>
        <taxon>Pseudomonadati</taxon>
        <taxon>Bacteroidota</taxon>
        <taxon>Cytophagia</taxon>
        <taxon>Cytophagales</taxon>
        <taxon>Cyclobacteriaceae</taxon>
        <taxon>Echinicola</taxon>
    </lineage>
</organism>
<dbReference type="Proteomes" id="UP000647339">
    <property type="component" value="Unassembled WGS sequence"/>
</dbReference>
<name>A0ABQ1UV52_9BACT</name>
<evidence type="ECO:0000313" key="2">
    <source>
        <dbReference type="Proteomes" id="UP000647339"/>
    </source>
</evidence>
<keyword evidence="2" id="KW-1185">Reference proteome</keyword>
<proteinExistence type="predicted"/>
<comment type="caution">
    <text evidence="1">The sequence shown here is derived from an EMBL/GenBank/DDBJ whole genome shotgun (WGS) entry which is preliminary data.</text>
</comment>
<accession>A0ABQ1UV52</accession>
<sequence>MVNFTEGNHSFQLLNLLKSYVDILEESGGSFDESYLPLIQWVVDDAGFPQPDKNPKKAIKSLSNMHLEWNKKLSMLDVNSHEGKIDQKKPSKNMQLPALLLGIATMPSNDYNRT</sequence>
<dbReference type="EMBL" id="BMIU01000006">
    <property type="protein sequence ID" value="GGF27898.1"/>
    <property type="molecule type" value="Genomic_DNA"/>
</dbReference>
<reference evidence="2" key="1">
    <citation type="journal article" date="2019" name="Int. J. Syst. Evol. Microbiol.">
        <title>The Global Catalogue of Microorganisms (GCM) 10K type strain sequencing project: providing services to taxonomists for standard genome sequencing and annotation.</title>
        <authorList>
            <consortium name="The Broad Institute Genomics Platform"/>
            <consortium name="The Broad Institute Genome Sequencing Center for Infectious Disease"/>
            <person name="Wu L."/>
            <person name="Ma J."/>
        </authorList>
    </citation>
    <scope>NUCLEOTIDE SEQUENCE [LARGE SCALE GENOMIC DNA]</scope>
    <source>
        <strain evidence="2">CGMCC 1.15407</strain>
    </source>
</reference>